<gene>
    <name evidence="1" type="ORF">NF27_DC00100</name>
</gene>
<proteinExistence type="predicted"/>
<dbReference type="STRING" id="86105.NF27_DC00100"/>
<evidence type="ECO:0000313" key="1">
    <source>
        <dbReference type="EMBL" id="KIE05731.1"/>
    </source>
</evidence>
<evidence type="ECO:0000313" key="2">
    <source>
        <dbReference type="Proteomes" id="UP000031258"/>
    </source>
</evidence>
<protein>
    <submittedName>
        <fullName evidence="1">Uncharacterized protein</fullName>
    </submittedName>
</protein>
<comment type="caution">
    <text evidence="1">The sequence shown here is derived from an EMBL/GenBank/DDBJ whole genome shotgun (WGS) entry which is preliminary data.</text>
</comment>
<dbReference type="RefSeq" id="WP_039455553.1">
    <property type="nucleotide sequence ID" value="NZ_JSWE01000079.1"/>
</dbReference>
<dbReference type="EMBL" id="JSWE01000079">
    <property type="protein sequence ID" value="KIE05731.1"/>
    <property type="molecule type" value="Genomic_DNA"/>
</dbReference>
<sequence length="79" mass="8859">MDGGALASGFPVNNTPTNSLAAIEDSTHLNNLNKQNMISNLMIEQILIKWVRFLLTIKLKQKLVYISSLISKTFIIEKL</sequence>
<reference evidence="1 2" key="1">
    <citation type="submission" date="2014-11" db="EMBL/GenBank/DDBJ databases">
        <title>A Rickettsiales Symbiont of Amoebae With Ancient Features.</title>
        <authorList>
            <person name="Schulz F."/>
            <person name="Martijn J."/>
            <person name="Wascher F."/>
            <person name="Kostanjsek R."/>
            <person name="Ettema T.J."/>
            <person name="Horn M."/>
        </authorList>
    </citation>
    <scope>NUCLEOTIDE SEQUENCE [LARGE SCALE GENOMIC DNA]</scope>
    <source>
        <strain evidence="1 2">UWC36</strain>
    </source>
</reference>
<dbReference type="AlphaFoldDB" id="A0A0C1N090"/>
<keyword evidence="2" id="KW-1185">Reference proteome</keyword>
<accession>A0A0C1N090</accession>
<dbReference type="Proteomes" id="UP000031258">
    <property type="component" value="Unassembled WGS sequence"/>
</dbReference>
<organism evidence="1 2">
    <name type="scientific">Candidatus Jidaibacter acanthamoebae</name>
    <dbReference type="NCBI Taxonomy" id="86105"/>
    <lineage>
        <taxon>Bacteria</taxon>
        <taxon>Pseudomonadati</taxon>
        <taxon>Pseudomonadota</taxon>
        <taxon>Alphaproteobacteria</taxon>
        <taxon>Rickettsiales</taxon>
        <taxon>Candidatus Midichloriaceae</taxon>
        <taxon>Candidatus Jidaibacter</taxon>
    </lineage>
</organism>
<name>A0A0C1N090_9RICK</name>